<sequence length="99" mass="11155">MYRSYLPRSRRQKVVSDAVPKKRLDESAMEANTAESQLQSAPEKELKALSKGESQLISEKNLQPIPGGEPQLSLFTKDQKPVSYPSTNSRNNDQGREKH</sequence>
<feature type="compositionally biased region" description="Polar residues" evidence="1">
    <location>
        <begin position="52"/>
        <end position="61"/>
    </location>
</feature>
<dbReference type="OrthoDB" id="5851528at2759"/>
<dbReference type="InParanoid" id="A0A1I7VTB2"/>
<feature type="region of interest" description="Disordered" evidence="1">
    <location>
        <begin position="1"/>
        <end position="99"/>
    </location>
</feature>
<accession>A0A1S0U1U6</accession>
<evidence type="ECO:0000256" key="1">
    <source>
        <dbReference type="SAM" id="MobiDB-lite"/>
    </source>
</evidence>
<evidence type="ECO:0000313" key="3">
    <source>
        <dbReference type="Proteomes" id="UP000095285"/>
    </source>
</evidence>
<reference evidence="2 3" key="1">
    <citation type="submission" date="2012-04" db="EMBL/GenBank/DDBJ databases">
        <title>The Genome Sequence of Loa loa.</title>
        <authorList>
            <consortium name="The Broad Institute Genome Sequencing Platform"/>
            <consortium name="Broad Institute Genome Sequencing Center for Infectious Disease"/>
            <person name="Nutman T.B."/>
            <person name="Fink D.L."/>
            <person name="Russ C."/>
            <person name="Young S."/>
            <person name="Zeng Q."/>
            <person name="Gargeya S."/>
            <person name="Alvarado L."/>
            <person name="Berlin A."/>
            <person name="Chapman S.B."/>
            <person name="Chen Z."/>
            <person name="Freedman E."/>
            <person name="Gellesch M."/>
            <person name="Goldberg J."/>
            <person name="Griggs A."/>
            <person name="Gujja S."/>
            <person name="Heilman E.R."/>
            <person name="Heiman D."/>
            <person name="Howarth C."/>
            <person name="Mehta T."/>
            <person name="Neiman D."/>
            <person name="Pearson M."/>
            <person name="Roberts A."/>
            <person name="Saif S."/>
            <person name="Shea T."/>
            <person name="Shenoy N."/>
            <person name="Sisk P."/>
            <person name="Stolte C."/>
            <person name="Sykes S."/>
            <person name="White J."/>
            <person name="Yandava C."/>
            <person name="Haas B."/>
            <person name="Henn M.R."/>
            <person name="Nusbaum C."/>
            <person name="Birren B."/>
        </authorList>
    </citation>
    <scope>NUCLEOTIDE SEQUENCE [LARGE SCALE GENOMIC DNA]</scope>
</reference>
<dbReference type="CTD" id="9942224"/>
<dbReference type="Proteomes" id="UP000095285">
    <property type="component" value="Unassembled WGS sequence"/>
</dbReference>
<name>A0A1I7VTB2_LOALO</name>
<dbReference type="WBParaSite" id="EN70_6031">
    <property type="protein sequence ID" value="EN70_6031"/>
    <property type="gene ID" value="EN70_6031"/>
</dbReference>
<organism evidence="3 4">
    <name type="scientific">Loa loa</name>
    <name type="common">Eye worm</name>
    <name type="synonym">Filaria loa</name>
    <dbReference type="NCBI Taxonomy" id="7209"/>
    <lineage>
        <taxon>Eukaryota</taxon>
        <taxon>Metazoa</taxon>
        <taxon>Ecdysozoa</taxon>
        <taxon>Nematoda</taxon>
        <taxon>Chromadorea</taxon>
        <taxon>Rhabditida</taxon>
        <taxon>Spirurina</taxon>
        <taxon>Spiruromorpha</taxon>
        <taxon>Filarioidea</taxon>
        <taxon>Onchocercidae</taxon>
        <taxon>Loa</taxon>
    </lineage>
</organism>
<dbReference type="KEGG" id="loa:LOAG_04817"/>
<evidence type="ECO:0000313" key="4">
    <source>
        <dbReference type="WBParaSite" id="EN70_6031"/>
    </source>
</evidence>
<dbReference type="GeneID" id="9942224"/>
<dbReference type="EMBL" id="JH712080">
    <property type="protein sequence ID" value="EFO23664.1"/>
    <property type="molecule type" value="Genomic_DNA"/>
</dbReference>
<protein>
    <submittedName>
        <fullName evidence="2 4">Uncharacterized protein</fullName>
    </submittedName>
</protein>
<evidence type="ECO:0000313" key="2">
    <source>
        <dbReference type="EMBL" id="EFO23664.1"/>
    </source>
</evidence>
<dbReference type="RefSeq" id="XP_003140402.1">
    <property type="nucleotide sequence ID" value="XM_003140354.1"/>
</dbReference>
<reference evidence="4" key="2">
    <citation type="submission" date="2016-11" db="UniProtKB">
        <authorList>
            <consortium name="WormBaseParasite"/>
        </authorList>
    </citation>
    <scope>IDENTIFICATION</scope>
</reference>
<gene>
    <name evidence="2 4" type="ORF">LOAG_04817</name>
</gene>
<keyword evidence="3" id="KW-1185">Reference proteome</keyword>
<proteinExistence type="predicted"/>
<accession>A0A1I7VTB2</accession>
<dbReference type="AlphaFoldDB" id="A0A1I7VTB2"/>